<evidence type="ECO:0000259" key="3">
    <source>
        <dbReference type="SMART" id="SM01007"/>
    </source>
</evidence>
<evidence type="ECO:0000313" key="4">
    <source>
        <dbReference type="EMBL" id="CAC11623.1"/>
    </source>
</evidence>
<organism evidence="4 5">
    <name type="scientific">Thermoplasma acidophilum (strain ATCC 25905 / DSM 1728 / JCM 9062 / NBRC 15155 / AMRC-C165)</name>
    <dbReference type="NCBI Taxonomy" id="273075"/>
    <lineage>
        <taxon>Archaea</taxon>
        <taxon>Methanobacteriati</taxon>
        <taxon>Thermoplasmatota</taxon>
        <taxon>Thermoplasmata</taxon>
        <taxon>Thermoplasmatales</taxon>
        <taxon>Thermoplasmataceae</taxon>
        <taxon>Thermoplasma</taxon>
    </lineage>
</organism>
<feature type="binding site" evidence="6">
    <location>
        <position position="129"/>
    </location>
    <ligand>
        <name>Zn(2+)</name>
        <dbReference type="ChEBI" id="CHEBI:29105"/>
    </ligand>
</feature>
<dbReference type="PANTHER" id="PTHR43669">
    <property type="entry name" value="5-KETO-D-GLUCONATE 5-REDUCTASE"/>
    <property type="match status" value="1"/>
</dbReference>
<dbReference type="InterPro" id="IPR002347">
    <property type="entry name" value="SDR_fam"/>
</dbReference>
<feature type="binding site" evidence="6">
    <location>
        <position position="185"/>
    </location>
    <ligand>
        <name>Zn(2+)</name>
        <dbReference type="ChEBI" id="CHEBI:29105"/>
    </ligand>
</feature>
<comment type="similarity">
    <text evidence="1">Belongs to the short-chain dehydrogenases/reductases (SDR) family.</text>
</comment>
<dbReference type="HOGENOM" id="CLU_024866_0_0_2"/>
<keyword evidence="5" id="KW-1185">Reference proteome</keyword>
<name>Q9HKW2_THEAC</name>
<dbReference type="PaxDb" id="273075-Ta0481"/>
<keyword evidence="6" id="KW-0479">Metal-binding</keyword>
<evidence type="ECO:0000313" key="5">
    <source>
        <dbReference type="Proteomes" id="UP000001024"/>
    </source>
</evidence>
<dbReference type="InParanoid" id="Q9HKW2"/>
<accession>Q9HKW2</accession>
<dbReference type="EvolutionaryTrace" id="Q9HKW2"/>
<feature type="binding site" evidence="6">
    <location>
        <position position="113"/>
    </location>
    <ligand>
        <name>Zn(2+)</name>
        <dbReference type="ChEBI" id="CHEBI:29105"/>
    </ligand>
</feature>
<dbReference type="PRINTS" id="PR00081">
    <property type="entry name" value="GDHRDH"/>
</dbReference>
<evidence type="ECO:0007829" key="6">
    <source>
        <dbReference type="PDB" id="3M4R"/>
    </source>
</evidence>
<dbReference type="EMBL" id="AL445064">
    <property type="protein sequence ID" value="CAC11623.1"/>
    <property type="molecule type" value="Genomic_DNA"/>
</dbReference>
<dbReference type="SUPFAM" id="SSF53639">
    <property type="entry name" value="AraD/HMP-PK domain-like"/>
    <property type="match status" value="1"/>
</dbReference>
<dbReference type="GO" id="GO:0046872">
    <property type="term" value="F:metal ion binding"/>
    <property type="evidence" value="ECO:0007669"/>
    <property type="project" value="UniProtKB-KW"/>
</dbReference>
<reference evidence="4 5" key="1">
    <citation type="journal article" date="2000" name="Nature">
        <title>The genome sequence of the thermoacidophilic scavenger Thermoplasma acidophilum.</title>
        <authorList>
            <person name="Ruepp A."/>
            <person name="Graml W."/>
            <person name="Santos-Martinez M.L."/>
            <person name="Koretke K.K."/>
            <person name="Volker C."/>
            <person name="Mewes H.W."/>
            <person name="Frishman D."/>
            <person name="Stocker S."/>
            <person name="Lupas A.N."/>
            <person name="Baumeister W."/>
        </authorList>
    </citation>
    <scope>NUCLEOTIDE SEQUENCE [LARGE SCALE GENOMIC DNA]</scope>
    <source>
        <strain evidence="5">ATCC 25905 / DSM 1728 / JCM 9062 / NBRC 15155 / AMRC-C165</strain>
    </source>
</reference>
<keyword evidence="6" id="KW-0002">3D-structure</keyword>
<dbReference type="PANTHER" id="PTHR43669:SF8">
    <property type="entry name" value="SHORT-CHAIN TYPE DEHYDROGENASE_REDUCTASE-RELATED"/>
    <property type="match status" value="1"/>
</dbReference>
<dbReference type="Gene3D" id="3.40.225.10">
    <property type="entry name" value="Class II aldolase/adducin N-terminal domain"/>
    <property type="match status" value="1"/>
</dbReference>
<dbReference type="STRING" id="273075.gene:9571701"/>
<dbReference type="DNASU" id="1456086"/>
<keyword evidence="6" id="KW-0862">Zinc</keyword>
<dbReference type="PDB" id="3M4R">
    <property type="method" value="X-ray"/>
    <property type="resolution" value="2.00 A"/>
    <property type="chains" value="A=2-219"/>
</dbReference>
<feature type="binding site" evidence="6">
    <location>
        <position position="127"/>
    </location>
    <ligand>
        <name>Zn(2+)</name>
        <dbReference type="ChEBI" id="CHEBI:29105"/>
    </ligand>
</feature>
<protein>
    <recommendedName>
        <fullName evidence="3">Class II aldolase/adducin N-terminal domain-containing protein</fullName>
    </recommendedName>
</protein>
<dbReference type="AlphaFoldDB" id="Q9HKW2"/>
<proteinExistence type="evidence at protein level"/>
<dbReference type="NCBIfam" id="NF006195">
    <property type="entry name" value="PRK08324.2-3"/>
    <property type="match status" value="1"/>
</dbReference>
<dbReference type="SMART" id="SM01007">
    <property type="entry name" value="Aldolase_II"/>
    <property type="match status" value="1"/>
</dbReference>
<dbReference type="UniPathway" id="UPA00071"/>
<reference evidence="6" key="2">
    <citation type="submission" date="2010-03" db="PDB data bank">
        <title>Structure of the N-terminal Class II Aldolase domain of a conserved protein from Thermoplasma acidophilum.</title>
        <authorList>
            <person name="Cuff M.E."/>
            <person name="Li H."/>
            <person name="Clancy S."/>
            <person name="Joachimiak A."/>
        </authorList>
    </citation>
    <scope>X-RAY CRYSTALLOGRAPHY (2.00 ANGSTROMS) OF 2-219 IN COMPLEX WITH ZN(2+)</scope>
</reference>
<dbReference type="Proteomes" id="UP000001024">
    <property type="component" value="Chromosome"/>
</dbReference>
<dbReference type="Pfam" id="PF00106">
    <property type="entry name" value="adh_short"/>
    <property type="match status" value="1"/>
</dbReference>
<dbReference type="CDD" id="cd08943">
    <property type="entry name" value="R1PA_ADH_SDR_c"/>
    <property type="match status" value="1"/>
</dbReference>
<dbReference type="SUPFAM" id="SSF51735">
    <property type="entry name" value="NAD(P)-binding Rossmann-fold domains"/>
    <property type="match status" value="1"/>
</dbReference>
<feature type="domain" description="Class II aldolase/adducin N-terminal" evidence="3">
    <location>
        <begin position="16"/>
        <end position="212"/>
    </location>
</feature>
<dbReference type="RefSeq" id="WP_010900908.1">
    <property type="nucleotide sequence ID" value="NC_002578.1"/>
</dbReference>
<keyword evidence="2" id="KW-0560">Oxidoreductase</keyword>
<sequence length="654" mass="72521">MQNRWAETKFDSDIDEVVYGSRLIGSDPDLVLHGGGNTSVKTTERDHAGRIISVLRVKNSGSNLGTIDSRGFTGIRMDDALAAAKIDKMTDEAMVDYLKKSMVNPSEPSPSVETFLHAFLPYKFVMHSHADAILSITNTDLPSDQIAKILGNVVVLPYIPPGFTLAKEVMNCFKKGIDGIVLRKHGLLTFGDTGKEAYDRHINIVSRAENFIREKTDGKFFKEEIPAVEYKKIAEYIPVIRGAVSKKKKKILYIDTSDEASRIARTEKTREMCSYGPATPDMLIRTKYDFLYLDDPSKAGEYIEKFASKYAEEYAEYVKDFAMHDPYPAVMVIRGFGIITAGTSYREAKIIDDLAIHSFRVNANAEQISRHEFISKREAYAMEYWPLEEAKLKKTTHKFLLGSIGLVTGAASGIGLEAMKKLAENECTVIGCDIDPSITDRCREVEEQYGVRAIPFVVDLSSESQILDMFGQFVREVGGLDILFNNAGILKSSKIVETSVEDLDRHYAIIGRASFITSREAMKIMISQGIGGNIVYNISKNLTHPGPEMVSYGSAKAFAAQVCHYVAKEGGRYGIRANIINPDKIFRGSKIWENGVLEARAKAKGQTVEEYVTGNLLRREVLPSHVANMLLAMVNEDIFGATTDAMVPVDGGIL</sequence>
<dbReference type="SMR" id="Q9HKW2"/>
<dbReference type="GO" id="GO:0016491">
    <property type="term" value="F:oxidoreductase activity"/>
    <property type="evidence" value="ECO:0007669"/>
    <property type="project" value="UniProtKB-KW"/>
</dbReference>
<dbReference type="InterPro" id="IPR001303">
    <property type="entry name" value="Aldolase_II/adducin_N"/>
</dbReference>
<dbReference type="EnsemblBacteria" id="CAC11623">
    <property type="protein sequence ID" value="CAC11623"/>
    <property type="gene ID" value="CAC11623"/>
</dbReference>
<dbReference type="Pfam" id="PF00596">
    <property type="entry name" value="Aldolase_II"/>
    <property type="match status" value="1"/>
</dbReference>
<gene>
    <name evidence="4" type="ordered locus">Ta0481</name>
</gene>
<evidence type="ECO:0000256" key="1">
    <source>
        <dbReference type="ARBA" id="ARBA00006484"/>
    </source>
</evidence>
<dbReference type="InterPro" id="IPR036409">
    <property type="entry name" value="Aldolase_II/adducin_N_sf"/>
</dbReference>
<dbReference type="InterPro" id="IPR036291">
    <property type="entry name" value="NAD(P)-bd_dom_sf"/>
</dbReference>
<dbReference type="OrthoDB" id="7442at2157"/>
<dbReference type="KEGG" id="tac:Ta0481"/>
<dbReference type="eggNOG" id="arCOG01259">
    <property type="taxonomic scope" value="Archaea"/>
</dbReference>
<evidence type="ECO:0000256" key="2">
    <source>
        <dbReference type="ARBA" id="ARBA00023002"/>
    </source>
</evidence>
<dbReference type="PDBsum" id="3M4R"/>
<dbReference type="Gene3D" id="3.40.50.720">
    <property type="entry name" value="NAD(P)-binding Rossmann-like Domain"/>
    <property type="match status" value="1"/>
</dbReference>